<feature type="region of interest" description="Disordered" evidence="1">
    <location>
        <begin position="1"/>
        <end position="32"/>
    </location>
</feature>
<feature type="region of interest" description="Disordered" evidence="1">
    <location>
        <begin position="207"/>
        <end position="279"/>
    </location>
</feature>
<organism evidence="2 3">
    <name type="scientific">Stereocaulon virgatum</name>
    <dbReference type="NCBI Taxonomy" id="373712"/>
    <lineage>
        <taxon>Eukaryota</taxon>
        <taxon>Fungi</taxon>
        <taxon>Dikarya</taxon>
        <taxon>Ascomycota</taxon>
        <taxon>Pezizomycotina</taxon>
        <taxon>Lecanoromycetes</taxon>
        <taxon>OSLEUM clade</taxon>
        <taxon>Lecanoromycetidae</taxon>
        <taxon>Lecanorales</taxon>
        <taxon>Lecanorineae</taxon>
        <taxon>Stereocaulaceae</taxon>
        <taxon>Stereocaulon</taxon>
    </lineage>
</organism>
<accession>A0ABR4A0A2</accession>
<dbReference type="InterPro" id="IPR027973">
    <property type="entry name" value="FSAF1-like"/>
</dbReference>
<reference evidence="2 3" key="1">
    <citation type="submission" date="2024-09" db="EMBL/GenBank/DDBJ databases">
        <title>Rethinking Asexuality: The Enigmatic Case of Functional Sexual Genes in Lepraria (Stereocaulaceae).</title>
        <authorList>
            <person name="Doellman M."/>
            <person name="Sun Y."/>
            <person name="Barcenas-Pena A."/>
            <person name="Lumbsch H.T."/>
            <person name="Grewe F."/>
        </authorList>
    </citation>
    <scope>NUCLEOTIDE SEQUENCE [LARGE SCALE GENOMIC DNA]</scope>
    <source>
        <strain evidence="2 3">Mercado 3170</strain>
    </source>
</reference>
<evidence type="ECO:0000313" key="2">
    <source>
        <dbReference type="EMBL" id="KAL2038463.1"/>
    </source>
</evidence>
<evidence type="ECO:0000313" key="3">
    <source>
        <dbReference type="Proteomes" id="UP001590950"/>
    </source>
</evidence>
<dbReference type="EMBL" id="JBEFKJ010000032">
    <property type="protein sequence ID" value="KAL2038463.1"/>
    <property type="molecule type" value="Genomic_DNA"/>
</dbReference>
<feature type="region of interest" description="Disordered" evidence="1">
    <location>
        <begin position="47"/>
        <end position="80"/>
    </location>
</feature>
<feature type="compositionally biased region" description="Polar residues" evidence="1">
    <location>
        <begin position="17"/>
        <end position="32"/>
    </location>
</feature>
<comment type="caution">
    <text evidence="2">The sequence shown here is derived from an EMBL/GenBank/DDBJ whole genome shotgun (WGS) entry which is preliminary data.</text>
</comment>
<feature type="compositionally biased region" description="Polar residues" evidence="1">
    <location>
        <begin position="58"/>
        <end position="69"/>
    </location>
</feature>
<sequence length="279" mass="30938">MAPTLGKRKRRYELADENNSSGESARDQSTNELQTLLRQHFEAAFEPLEEFQPKTHTAEITQADTSDSEAGSDWSGFSEDEKDGVEIIDHSSSHTLKADVSKEELKTFMTNKPPIPGNKPVASTARRNNEDLVDPEEASTDAANLKKDLALQRLLKESHLLDSQSSLSHSGQNRHKALDLRLQDMGSKSSIFTQQKMPLAQRKGIMAKVAEREGTRRRTAKENGIILEKAVRGKKKDEGKRQRGIGAPSVGKFHGGMLKLSKKDVAEIEGPKKASRGRR</sequence>
<gene>
    <name evidence="2" type="ORF">N7G274_008802</name>
</gene>
<name>A0ABR4A0A2_9LECA</name>
<dbReference type="InterPro" id="IPR053030">
    <property type="entry name" value="Ribosomal_biogenesis_FAF1-like"/>
</dbReference>
<dbReference type="Proteomes" id="UP001590950">
    <property type="component" value="Unassembled WGS sequence"/>
</dbReference>
<evidence type="ECO:0008006" key="4">
    <source>
        <dbReference type="Google" id="ProtNLM"/>
    </source>
</evidence>
<proteinExistence type="predicted"/>
<evidence type="ECO:0000256" key="1">
    <source>
        <dbReference type="SAM" id="MobiDB-lite"/>
    </source>
</evidence>
<protein>
    <recommendedName>
        <fullName evidence="4">Protein FAF1</fullName>
    </recommendedName>
</protein>
<feature type="region of interest" description="Disordered" evidence="1">
    <location>
        <begin position="107"/>
        <end position="140"/>
    </location>
</feature>
<feature type="compositionally biased region" description="Basic residues" evidence="1">
    <location>
        <begin position="1"/>
        <end position="11"/>
    </location>
</feature>
<dbReference type="Pfam" id="PF15375">
    <property type="entry name" value="FSAF1"/>
    <property type="match status" value="1"/>
</dbReference>
<feature type="compositionally biased region" description="Basic and acidic residues" evidence="1">
    <location>
        <begin position="229"/>
        <end position="241"/>
    </location>
</feature>
<feature type="compositionally biased region" description="Basic and acidic residues" evidence="1">
    <location>
        <begin position="261"/>
        <end position="272"/>
    </location>
</feature>
<keyword evidence="3" id="KW-1185">Reference proteome</keyword>
<dbReference type="PANTHER" id="PTHR28096:SF1">
    <property type="entry name" value="PROTEIN FAF1"/>
    <property type="match status" value="1"/>
</dbReference>
<dbReference type="PANTHER" id="PTHR28096">
    <property type="entry name" value="PROTEIN FAF1"/>
    <property type="match status" value="1"/>
</dbReference>